<proteinExistence type="predicted"/>
<dbReference type="Pfam" id="PF13600">
    <property type="entry name" value="DUF4140"/>
    <property type="match status" value="1"/>
</dbReference>
<dbReference type="AlphaFoldDB" id="A0A6N4SMV8"/>
<reference evidence="3 4" key="1">
    <citation type="journal article" date="2007" name="Appl. Environ. Microbiol.">
        <title>Genome sequence of the cellulolytic gliding bacterium Cytophaga hutchinsonii.</title>
        <authorList>
            <person name="Xie G."/>
            <person name="Bruce D.C."/>
            <person name="Challacombe J.F."/>
            <person name="Chertkov O."/>
            <person name="Detter J.C."/>
            <person name="Gilna P."/>
            <person name="Han C.S."/>
            <person name="Lucas S."/>
            <person name="Misra M."/>
            <person name="Myers G.L."/>
            <person name="Richardson P."/>
            <person name="Tapia R."/>
            <person name="Thayer N."/>
            <person name="Thompson L.S."/>
            <person name="Brettin T.S."/>
            <person name="Henrissat B."/>
            <person name="Wilson D.B."/>
            <person name="McBride M.J."/>
        </authorList>
    </citation>
    <scope>NUCLEOTIDE SEQUENCE [LARGE SCALE GENOMIC DNA]</scope>
    <source>
        <strain evidence="4">ATCC 33406 / DSM 1761 / CIP 103989 / NBRC 15051 / NCIMB 9469 / D465</strain>
    </source>
</reference>
<dbReference type="PANTHER" id="PTHR31005">
    <property type="entry name" value="DUF4139 DOMAIN-CONTAINING PROTEIN"/>
    <property type="match status" value="1"/>
</dbReference>
<dbReference type="InterPro" id="IPR037291">
    <property type="entry name" value="DUF4139"/>
</dbReference>
<organism evidence="3 4">
    <name type="scientific">Cytophaga hutchinsonii (strain ATCC 33406 / DSM 1761 / CIP 103989 / NBRC 15051 / NCIMB 9469 / D465)</name>
    <dbReference type="NCBI Taxonomy" id="269798"/>
    <lineage>
        <taxon>Bacteria</taxon>
        <taxon>Pseudomonadati</taxon>
        <taxon>Bacteroidota</taxon>
        <taxon>Cytophagia</taxon>
        <taxon>Cytophagales</taxon>
        <taxon>Cytophagaceae</taxon>
        <taxon>Cytophaga</taxon>
    </lineage>
</organism>
<feature type="domain" description="DUF4140" evidence="2">
    <location>
        <begin position="27"/>
        <end position="124"/>
    </location>
</feature>
<evidence type="ECO:0000313" key="4">
    <source>
        <dbReference type="Proteomes" id="UP000001822"/>
    </source>
</evidence>
<name>A0A6N4SMV8_CYTH3</name>
<dbReference type="Pfam" id="PF13598">
    <property type="entry name" value="DUF4139"/>
    <property type="match status" value="1"/>
</dbReference>
<evidence type="ECO:0000313" key="3">
    <source>
        <dbReference type="EMBL" id="ABG57610.1"/>
    </source>
</evidence>
<dbReference type="Proteomes" id="UP000001822">
    <property type="component" value="Chromosome"/>
</dbReference>
<evidence type="ECO:0000259" key="1">
    <source>
        <dbReference type="Pfam" id="PF13598"/>
    </source>
</evidence>
<keyword evidence="4" id="KW-1185">Reference proteome</keyword>
<sequence length="538" mass="60337">MAVLLCCSFSSFGQENTLTATPSIKQVTVFLNRAQVETLTPIAIESGKTTIRLQNQTTFLDPQSIQVSGKGDFTILSVEHETDYLQKETKPVKIQNIEDSISKYTMLIDFNTQINDILAKEEQLILANQNIKGQNTNLTAKELEDMANFFRERLEEIREEIIDNKLLMRKQQIKLTSFSNQLAEYNQVVNQPSSTVIVTVSSKAPVSGSLTTTYITRNAGWYPLYDIRAKDSKSPVQLAYKAQVYQNTGYDWKNIKITLSTTNPAVGGNKPELNNWYLDIYDPSAVKYKKGSVSRSYAPQAEMESYAKDYRADSVDELQWSQKASTAADYTAEAETTLSVEFAIGLPYSILSGGKGQQVDIKNIDLPAQYEYAVVPKLDLSAFLLARITKWDTYNILSGNANIYFEGTFVGKTYIDASNTSDTLDISLGRDPRIVVERNLITDYTSKKMIGTNRKEEYGYELVIRNTKKDPITIIIEDQYPISKNSSLEVEMVDASGAAVDPVTKKLTWKLTVAAGETKKLILKYSIKYPKDKKVSGI</sequence>
<dbReference type="KEGG" id="chu:CHU_0319"/>
<dbReference type="EMBL" id="CP000383">
    <property type="protein sequence ID" value="ABG57610.1"/>
    <property type="molecule type" value="Genomic_DNA"/>
</dbReference>
<dbReference type="NCBIfam" id="TIGR02231">
    <property type="entry name" value="mucoidy inhibitor MuiA family protein"/>
    <property type="match status" value="1"/>
</dbReference>
<dbReference type="PANTHER" id="PTHR31005:SF8">
    <property type="entry name" value="DUF4139 DOMAIN-CONTAINING PROTEIN"/>
    <property type="match status" value="1"/>
</dbReference>
<dbReference type="InterPro" id="IPR025554">
    <property type="entry name" value="DUF4140"/>
</dbReference>
<protein>
    <submittedName>
        <fullName evidence="3">Uncharacterized protein</fullName>
    </submittedName>
</protein>
<gene>
    <name evidence="3" type="primary">muiA</name>
    <name evidence="3" type="ordered locus">CHU_0319</name>
</gene>
<dbReference type="InterPro" id="IPR011935">
    <property type="entry name" value="CHP02231"/>
</dbReference>
<accession>A0A6N4SMV8</accession>
<evidence type="ECO:0000259" key="2">
    <source>
        <dbReference type="Pfam" id="PF13600"/>
    </source>
</evidence>
<feature type="domain" description="DUF4139" evidence="1">
    <location>
        <begin position="210"/>
        <end position="531"/>
    </location>
</feature>